<organism evidence="1 2">
    <name type="scientific">Austropuccinia psidii MF-1</name>
    <dbReference type="NCBI Taxonomy" id="1389203"/>
    <lineage>
        <taxon>Eukaryota</taxon>
        <taxon>Fungi</taxon>
        <taxon>Dikarya</taxon>
        <taxon>Basidiomycota</taxon>
        <taxon>Pucciniomycotina</taxon>
        <taxon>Pucciniomycetes</taxon>
        <taxon>Pucciniales</taxon>
        <taxon>Sphaerophragmiaceae</taxon>
        <taxon>Austropuccinia</taxon>
    </lineage>
</organism>
<evidence type="ECO:0000313" key="2">
    <source>
        <dbReference type="Proteomes" id="UP000765509"/>
    </source>
</evidence>
<dbReference type="AlphaFoldDB" id="A0A9Q3CAK2"/>
<sequence>MPLGPSARAYNSVNVLPLIKVQLASGRRKFLGGRHNFYNIRFGSLQLRSGFLPLVPEMGPNLLLSTCPLANGSMLTIQARTE</sequence>
<gene>
    <name evidence="1" type="ORF">O181_018956</name>
</gene>
<keyword evidence="2" id="KW-1185">Reference proteome</keyword>
<comment type="caution">
    <text evidence="1">The sequence shown here is derived from an EMBL/GenBank/DDBJ whole genome shotgun (WGS) entry which is preliminary data.</text>
</comment>
<name>A0A9Q3CAK2_9BASI</name>
<evidence type="ECO:0000313" key="1">
    <source>
        <dbReference type="EMBL" id="MBW0479241.1"/>
    </source>
</evidence>
<dbReference type="Proteomes" id="UP000765509">
    <property type="component" value="Unassembled WGS sequence"/>
</dbReference>
<protein>
    <submittedName>
        <fullName evidence="1">Uncharacterized protein</fullName>
    </submittedName>
</protein>
<accession>A0A9Q3CAK2</accession>
<proteinExistence type="predicted"/>
<reference evidence="1" key="1">
    <citation type="submission" date="2021-03" db="EMBL/GenBank/DDBJ databases">
        <title>Draft genome sequence of rust myrtle Austropuccinia psidii MF-1, a brazilian biotype.</title>
        <authorList>
            <person name="Quecine M.C."/>
            <person name="Pachon D.M.R."/>
            <person name="Bonatelli M.L."/>
            <person name="Correr F.H."/>
            <person name="Franceschini L.M."/>
            <person name="Leite T.F."/>
            <person name="Margarido G.R.A."/>
            <person name="Almeida C.A."/>
            <person name="Ferrarezi J.A."/>
            <person name="Labate C.A."/>
        </authorList>
    </citation>
    <scope>NUCLEOTIDE SEQUENCE</scope>
    <source>
        <strain evidence="1">MF-1</strain>
    </source>
</reference>
<dbReference type="EMBL" id="AVOT02005505">
    <property type="protein sequence ID" value="MBW0479241.1"/>
    <property type="molecule type" value="Genomic_DNA"/>
</dbReference>